<keyword evidence="2" id="KW-0456">Lyase</keyword>
<dbReference type="InterPro" id="IPR015421">
    <property type="entry name" value="PyrdxlP-dep_Trfase_major"/>
</dbReference>
<protein>
    <submittedName>
        <fullName evidence="2">Selenocysteine lyase/cysteine desulfurase</fullName>
    </submittedName>
</protein>
<dbReference type="Pfam" id="PF00266">
    <property type="entry name" value="Aminotran_5"/>
    <property type="match status" value="1"/>
</dbReference>
<evidence type="ECO:0000259" key="1">
    <source>
        <dbReference type="Pfam" id="PF00266"/>
    </source>
</evidence>
<dbReference type="EMBL" id="PDJD01000001">
    <property type="protein sequence ID" value="PFG19901.1"/>
    <property type="molecule type" value="Genomic_DNA"/>
</dbReference>
<dbReference type="PANTHER" id="PTHR43586">
    <property type="entry name" value="CYSTEINE DESULFURASE"/>
    <property type="match status" value="1"/>
</dbReference>
<dbReference type="PANTHER" id="PTHR43586:SF21">
    <property type="entry name" value="PYRIDOXAL PHOSPHATE (PLP)-DEPENDENT ASPARTATE AMINOTRANSFERASE SUPERFAMILY"/>
    <property type="match status" value="1"/>
</dbReference>
<feature type="domain" description="Aminotransferase class V" evidence="1">
    <location>
        <begin position="58"/>
        <end position="293"/>
    </location>
</feature>
<dbReference type="AlphaFoldDB" id="A0A2A9D0I5"/>
<sequence length="360" mass="37166">MPQTTSGLDDLRAAFAPVPGYLDAASNGLPTRACAEAMTAAIADWSAGLGSPASYDPLVETARRAFADLVQVPVEQVAIGATTAVFVGLIAASMPDGAHVVLVDDDFTSVTYPFLQHADRGVTTTAVSLADLPDAVARGCDAVAFSLAASRTGRIADAEAVLAAAERVGALTIADLTQAAGWMPTHAGRFDVTVTSAYKWLGTPRGVAFMTVGERAQRDLHPIHANWRASADPWHSVYGVEPALAEDAQRFGSSPAWLPFVGAAASLPLFAAADPEEVRTYTVGLANALLERLGLPASDSAIVALRDASGHAKRALQEAGCTVAGRGGGVRLAFHVWNDQADVERAATALLALGAELSAA</sequence>
<dbReference type="InterPro" id="IPR015424">
    <property type="entry name" value="PyrdxlP-dep_Trfase"/>
</dbReference>
<dbReference type="InterPro" id="IPR000192">
    <property type="entry name" value="Aminotrans_V_dom"/>
</dbReference>
<dbReference type="OrthoDB" id="250246at2"/>
<dbReference type="SUPFAM" id="SSF53383">
    <property type="entry name" value="PLP-dependent transferases"/>
    <property type="match status" value="1"/>
</dbReference>
<keyword evidence="3" id="KW-1185">Reference proteome</keyword>
<dbReference type="RefSeq" id="WP_098468957.1">
    <property type="nucleotide sequence ID" value="NZ_PDJD01000001.1"/>
</dbReference>
<dbReference type="InterPro" id="IPR015422">
    <property type="entry name" value="PyrdxlP-dep_Trfase_small"/>
</dbReference>
<organism evidence="2 3">
    <name type="scientific">Serinibacter salmoneus</name>
    <dbReference type="NCBI Taxonomy" id="556530"/>
    <lineage>
        <taxon>Bacteria</taxon>
        <taxon>Bacillati</taxon>
        <taxon>Actinomycetota</taxon>
        <taxon>Actinomycetes</taxon>
        <taxon>Micrococcales</taxon>
        <taxon>Beutenbergiaceae</taxon>
        <taxon>Serinibacter</taxon>
    </lineage>
</organism>
<dbReference type="Proteomes" id="UP000224915">
    <property type="component" value="Unassembled WGS sequence"/>
</dbReference>
<dbReference type="GO" id="GO:0016829">
    <property type="term" value="F:lyase activity"/>
    <property type="evidence" value="ECO:0007669"/>
    <property type="project" value="UniProtKB-KW"/>
</dbReference>
<dbReference type="Gene3D" id="3.40.640.10">
    <property type="entry name" value="Type I PLP-dependent aspartate aminotransferase-like (Major domain)"/>
    <property type="match status" value="1"/>
</dbReference>
<accession>A0A2A9D0I5</accession>
<evidence type="ECO:0000313" key="2">
    <source>
        <dbReference type="EMBL" id="PFG19901.1"/>
    </source>
</evidence>
<comment type="caution">
    <text evidence="2">The sequence shown here is derived from an EMBL/GenBank/DDBJ whole genome shotgun (WGS) entry which is preliminary data.</text>
</comment>
<reference evidence="2 3" key="1">
    <citation type="submission" date="2017-10" db="EMBL/GenBank/DDBJ databases">
        <title>Sequencing the genomes of 1000 actinobacteria strains.</title>
        <authorList>
            <person name="Klenk H.-P."/>
        </authorList>
    </citation>
    <scope>NUCLEOTIDE SEQUENCE [LARGE SCALE GENOMIC DNA]</scope>
    <source>
        <strain evidence="2 3">DSM 21801</strain>
    </source>
</reference>
<name>A0A2A9D0I5_9MICO</name>
<gene>
    <name evidence="2" type="ORF">ATL40_1478</name>
</gene>
<dbReference type="Gene3D" id="3.90.1150.10">
    <property type="entry name" value="Aspartate Aminotransferase, domain 1"/>
    <property type="match status" value="1"/>
</dbReference>
<evidence type="ECO:0000313" key="3">
    <source>
        <dbReference type="Proteomes" id="UP000224915"/>
    </source>
</evidence>
<proteinExistence type="predicted"/>